<organism evidence="2 3">
    <name type="scientific">Microbulbifer yueqingensis</name>
    <dbReference type="NCBI Taxonomy" id="658219"/>
    <lineage>
        <taxon>Bacteria</taxon>
        <taxon>Pseudomonadati</taxon>
        <taxon>Pseudomonadota</taxon>
        <taxon>Gammaproteobacteria</taxon>
        <taxon>Cellvibrionales</taxon>
        <taxon>Microbulbiferaceae</taxon>
        <taxon>Microbulbifer</taxon>
    </lineage>
</organism>
<dbReference type="InterPro" id="IPR010870">
    <property type="entry name" value="Porin_O/P"/>
</dbReference>
<dbReference type="Gene3D" id="2.40.160.10">
    <property type="entry name" value="Porin"/>
    <property type="match status" value="1"/>
</dbReference>
<dbReference type="STRING" id="658219.SAMN05216212_0146"/>
<keyword evidence="1" id="KW-0732">Signal</keyword>
<protein>
    <submittedName>
        <fullName evidence="2">Phosphate-selective porin OprO and OprP</fullName>
    </submittedName>
</protein>
<sequence length="431" mass="48658">MDSRTFRSANSIITFMAAALLSWQVSADTAKTEGDLEIVSEDGTFSATLGGRIHFDTYLFDSDIEDPVSTTEFRRARITLTGKAYSWKYKLEQDFAAGDTLAGFREVWLGHDFFGGIIRIGQFKPFRAMEELTSSNEILMLERPFTTATGIYDGRQFQQGIGWNNYWDCYTAGVMAFNLRNADTPRNEGVGVAGRFTWAPINNPLTTLHFGISYSFENANRGSEPLEADADYAGRRGPSQLIALTPGDEDFFFGDFDDEEFFFGDQGGTVDALGLELAGAHGPFYAQMEYTYGDYEGDYNVSEAVFEDFFDAPPSFECDPDFGCFIGDQDVHAWYIQGSWLITGEHKPYNNKKGVFKSPKPRSPWGAWELTARYESIQNDEISHLEADSWIVGVNYYHNPKVRFMLNYRWGDDDFTGDGTDQLGIRAQMNW</sequence>
<name>A0A1G8UJF8_9GAMM</name>
<feature type="signal peptide" evidence="1">
    <location>
        <begin position="1"/>
        <end position="27"/>
    </location>
</feature>
<evidence type="ECO:0000313" key="2">
    <source>
        <dbReference type="EMBL" id="SDJ53627.1"/>
    </source>
</evidence>
<dbReference type="SUPFAM" id="SSF56935">
    <property type="entry name" value="Porins"/>
    <property type="match status" value="1"/>
</dbReference>
<dbReference type="OrthoDB" id="9807854at2"/>
<evidence type="ECO:0000256" key="1">
    <source>
        <dbReference type="SAM" id="SignalP"/>
    </source>
</evidence>
<accession>A0A1G8UJF8</accession>
<dbReference type="AlphaFoldDB" id="A0A1G8UJF8"/>
<dbReference type="RefSeq" id="WP_091506440.1">
    <property type="nucleotide sequence ID" value="NZ_FNFH01000001.1"/>
</dbReference>
<proteinExistence type="predicted"/>
<dbReference type="EMBL" id="FNFH01000001">
    <property type="protein sequence ID" value="SDJ53627.1"/>
    <property type="molecule type" value="Genomic_DNA"/>
</dbReference>
<dbReference type="Proteomes" id="UP000199305">
    <property type="component" value="Unassembled WGS sequence"/>
</dbReference>
<feature type="chain" id="PRO_5011563438" evidence="1">
    <location>
        <begin position="28"/>
        <end position="431"/>
    </location>
</feature>
<reference evidence="3" key="1">
    <citation type="submission" date="2016-10" db="EMBL/GenBank/DDBJ databases">
        <authorList>
            <person name="Varghese N."/>
            <person name="Submissions S."/>
        </authorList>
    </citation>
    <scope>NUCLEOTIDE SEQUENCE [LARGE SCALE GENOMIC DNA]</scope>
    <source>
        <strain evidence="3">CGMCC 1.10658</strain>
    </source>
</reference>
<dbReference type="Pfam" id="PF07396">
    <property type="entry name" value="Porin_O_P"/>
    <property type="match status" value="2"/>
</dbReference>
<dbReference type="InterPro" id="IPR023614">
    <property type="entry name" value="Porin_dom_sf"/>
</dbReference>
<evidence type="ECO:0000313" key="3">
    <source>
        <dbReference type="Proteomes" id="UP000199305"/>
    </source>
</evidence>
<keyword evidence="3" id="KW-1185">Reference proteome</keyword>
<gene>
    <name evidence="2" type="ORF">SAMN05216212_0146</name>
</gene>